<name>A0ACC1D750_9NEOP</name>
<accession>A0ACC1D750</accession>
<proteinExistence type="predicted"/>
<dbReference type="EMBL" id="CM034393">
    <property type="protein sequence ID" value="KAJ0179646.1"/>
    <property type="molecule type" value="Genomic_DNA"/>
</dbReference>
<sequence>MFLFKTFFLILCASEGWSLTECELDGIERTRTFNILLTSDFMRGLYNENPGKNIITTGLFANYGFGTYASYTKCESVSVELVKTMNYTCLNQLKATIPILTRYFQSFQVTISAWSGIICADTSRRFLRVFVDGLYGFFNSNVRNTDFENPPLVASAINQLANVNTCGFATSGKLIHPDMVVNDGRFFFIATNYFEGGFTGYTNPCDTLYRDFYLPCGEIIQIPTMRIQGVHGYGKMYKYEADVLQLNFQGGDYIMYAVVPKCIEDMENILKELRNPLFFDETISCINFYNMICYLPVIDLHKNFDFKSCYEKYGNNPYLDIKTIDFAYMFDNSDGAYVSQMLVDFRMRINEGITYSNQTVPECPDDDYNRNIIQVTVNRPMIFYICSSNGVPMITGIFTGVN</sequence>
<keyword evidence="2" id="KW-1185">Reference proteome</keyword>
<evidence type="ECO:0000313" key="2">
    <source>
        <dbReference type="Proteomes" id="UP000824533"/>
    </source>
</evidence>
<organism evidence="1 2">
    <name type="scientific">Dendrolimus kikuchii</name>
    <dbReference type="NCBI Taxonomy" id="765133"/>
    <lineage>
        <taxon>Eukaryota</taxon>
        <taxon>Metazoa</taxon>
        <taxon>Ecdysozoa</taxon>
        <taxon>Arthropoda</taxon>
        <taxon>Hexapoda</taxon>
        <taxon>Insecta</taxon>
        <taxon>Pterygota</taxon>
        <taxon>Neoptera</taxon>
        <taxon>Endopterygota</taxon>
        <taxon>Lepidoptera</taxon>
        <taxon>Glossata</taxon>
        <taxon>Ditrysia</taxon>
        <taxon>Bombycoidea</taxon>
        <taxon>Lasiocampidae</taxon>
        <taxon>Dendrolimus</taxon>
    </lineage>
</organism>
<gene>
    <name evidence="1" type="ORF">K1T71_004237</name>
</gene>
<dbReference type="Proteomes" id="UP000824533">
    <property type="component" value="Linkage Group LG07"/>
</dbReference>
<comment type="caution">
    <text evidence="1">The sequence shown here is derived from an EMBL/GenBank/DDBJ whole genome shotgun (WGS) entry which is preliminary data.</text>
</comment>
<evidence type="ECO:0000313" key="1">
    <source>
        <dbReference type="EMBL" id="KAJ0179646.1"/>
    </source>
</evidence>
<reference evidence="1 2" key="1">
    <citation type="journal article" date="2021" name="Front. Genet.">
        <title>Chromosome-Level Genome Assembly Reveals Significant Gene Expansion in the Toll and IMD Signaling Pathways of Dendrolimus kikuchii.</title>
        <authorList>
            <person name="Zhou J."/>
            <person name="Wu P."/>
            <person name="Xiong Z."/>
            <person name="Liu N."/>
            <person name="Zhao N."/>
            <person name="Ji M."/>
            <person name="Qiu Y."/>
            <person name="Yang B."/>
        </authorList>
    </citation>
    <scope>NUCLEOTIDE SEQUENCE [LARGE SCALE GENOMIC DNA]</scope>
    <source>
        <strain evidence="1">Ann1</strain>
    </source>
</reference>
<protein>
    <submittedName>
        <fullName evidence="1">Uncharacterized protein</fullName>
    </submittedName>
</protein>